<dbReference type="Proteomes" id="UP000006247">
    <property type="component" value="Unassembled WGS sequence"/>
</dbReference>
<comment type="caution">
    <text evidence="1">The sequence shown here is derived from an EMBL/GenBank/DDBJ whole genome shotgun (WGS) entry which is preliminary data.</text>
</comment>
<name>C0DZK2_9CORY</name>
<dbReference type="EMBL" id="ACEB01000002">
    <property type="protein sequence ID" value="EEG28319.1"/>
    <property type="molecule type" value="Genomic_DNA"/>
</dbReference>
<protein>
    <submittedName>
        <fullName evidence="1">Uncharacterized protein</fullName>
    </submittedName>
</protein>
<dbReference type="AlphaFoldDB" id="C0DZK2"/>
<sequence>MCHADLSRVACGARCYRIGLTCWKSFEKHPRIIMAKPTYWC</sequence>
<evidence type="ECO:0000313" key="2">
    <source>
        <dbReference type="Proteomes" id="UP000006247"/>
    </source>
</evidence>
<accession>C0DZK2</accession>
<dbReference type="HOGENOM" id="CLU_3268717_0_0_11"/>
<evidence type="ECO:0000313" key="1">
    <source>
        <dbReference type="EMBL" id="EEG28319.1"/>
    </source>
</evidence>
<organism evidence="1 2">
    <name type="scientific">Corynebacterium matruchotii ATCC 33806</name>
    <dbReference type="NCBI Taxonomy" id="566549"/>
    <lineage>
        <taxon>Bacteria</taxon>
        <taxon>Bacillati</taxon>
        <taxon>Actinomycetota</taxon>
        <taxon>Actinomycetes</taxon>
        <taxon>Mycobacteriales</taxon>
        <taxon>Corynebacteriaceae</taxon>
        <taxon>Corynebacterium</taxon>
    </lineage>
</organism>
<gene>
    <name evidence="1" type="ORF">CORMATOL_00142</name>
</gene>
<proteinExistence type="predicted"/>
<reference evidence="1 2" key="1">
    <citation type="submission" date="2009-01" db="EMBL/GenBank/DDBJ databases">
        <authorList>
            <person name="Fulton L."/>
            <person name="Clifton S."/>
            <person name="Chinwalla A.T."/>
            <person name="Mitreva M."/>
            <person name="Sodergren E."/>
            <person name="Weinstock G."/>
            <person name="Clifton S."/>
            <person name="Dooling D.J."/>
            <person name="Fulton B."/>
            <person name="Minx P."/>
            <person name="Pepin K.H."/>
            <person name="Johnson M."/>
            <person name="Bhonagiri V."/>
            <person name="Nash W.E."/>
            <person name="Mardis E.R."/>
            <person name="Wilson R.K."/>
        </authorList>
    </citation>
    <scope>NUCLEOTIDE SEQUENCE [LARGE SCALE GENOMIC DNA]</scope>
    <source>
        <strain evidence="1 2">ATCC 33806</strain>
    </source>
</reference>